<dbReference type="AlphaFoldDB" id="A0AAW0BD29"/>
<dbReference type="PANTHER" id="PTHR16861">
    <property type="entry name" value="GLYCOPROTEIN 38"/>
    <property type="match status" value="1"/>
</dbReference>
<feature type="signal peptide" evidence="3">
    <location>
        <begin position="1"/>
        <end position="23"/>
    </location>
</feature>
<keyword evidence="3" id="KW-0732">Signal</keyword>
<evidence type="ECO:0000256" key="1">
    <source>
        <dbReference type="SAM" id="MobiDB-lite"/>
    </source>
</evidence>
<feature type="compositionally biased region" description="Low complexity" evidence="1">
    <location>
        <begin position="308"/>
        <end position="326"/>
    </location>
</feature>
<evidence type="ECO:0000256" key="2">
    <source>
        <dbReference type="SAM" id="Phobius"/>
    </source>
</evidence>
<proteinExistence type="predicted"/>
<organism evidence="4 5">
    <name type="scientific">Paramarasmius palmivorus</name>
    <dbReference type="NCBI Taxonomy" id="297713"/>
    <lineage>
        <taxon>Eukaryota</taxon>
        <taxon>Fungi</taxon>
        <taxon>Dikarya</taxon>
        <taxon>Basidiomycota</taxon>
        <taxon>Agaricomycotina</taxon>
        <taxon>Agaricomycetes</taxon>
        <taxon>Agaricomycetidae</taxon>
        <taxon>Agaricales</taxon>
        <taxon>Marasmiineae</taxon>
        <taxon>Marasmiaceae</taxon>
        <taxon>Paramarasmius</taxon>
    </lineage>
</organism>
<reference evidence="4 5" key="1">
    <citation type="submission" date="2024-01" db="EMBL/GenBank/DDBJ databases">
        <title>A draft genome for a cacao thread blight-causing isolate of Paramarasmius palmivorus.</title>
        <authorList>
            <person name="Baruah I.K."/>
            <person name="Bukari Y."/>
            <person name="Amoako-Attah I."/>
            <person name="Meinhardt L.W."/>
            <person name="Bailey B.A."/>
            <person name="Cohen S.P."/>
        </authorList>
    </citation>
    <scope>NUCLEOTIDE SEQUENCE [LARGE SCALE GENOMIC DNA]</scope>
    <source>
        <strain evidence="4 5">GH-12</strain>
    </source>
</reference>
<evidence type="ECO:0000313" key="4">
    <source>
        <dbReference type="EMBL" id="KAK7024508.1"/>
    </source>
</evidence>
<keyword evidence="2" id="KW-1133">Transmembrane helix</keyword>
<keyword evidence="5" id="KW-1185">Reference proteome</keyword>
<gene>
    <name evidence="4" type="ORF">VNI00_016261</name>
</gene>
<keyword evidence="2" id="KW-0472">Membrane</keyword>
<protein>
    <submittedName>
        <fullName evidence="4">Uncharacterized protein</fullName>
    </submittedName>
</protein>
<evidence type="ECO:0000256" key="3">
    <source>
        <dbReference type="SAM" id="SignalP"/>
    </source>
</evidence>
<feature type="chain" id="PRO_5043687546" evidence="3">
    <location>
        <begin position="24"/>
        <end position="399"/>
    </location>
</feature>
<feature type="compositionally biased region" description="Polar residues" evidence="1">
    <location>
        <begin position="352"/>
        <end position="366"/>
    </location>
</feature>
<feature type="region of interest" description="Disordered" evidence="1">
    <location>
        <begin position="257"/>
        <end position="399"/>
    </location>
</feature>
<keyword evidence="2" id="KW-0812">Transmembrane</keyword>
<name>A0AAW0BD29_9AGAR</name>
<dbReference type="PANTHER" id="PTHR16861:SF4">
    <property type="entry name" value="SH3 DOMAIN PROTEIN (AFU_ORTHOLOGUE AFUA_1G13610)"/>
    <property type="match status" value="1"/>
</dbReference>
<dbReference type="EMBL" id="JAYKXP010000122">
    <property type="protein sequence ID" value="KAK7024508.1"/>
    <property type="molecule type" value="Genomic_DNA"/>
</dbReference>
<dbReference type="Proteomes" id="UP001383192">
    <property type="component" value="Unassembled WGS sequence"/>
</dbReference>
<accession>A0AAW0BD29</accession>
<evidence type="ECO:0000313" key="5">
    <source>
        <dbReference type="Proteomes" id="UP001383192"/>
    </source>
</evidence>
<feature type="region of interest" description="Disordered" evidence="1">
    <location>
        <begin position="194"/>
        <end position="221"/>
    </location>
</feature>
<sequence length="399" mass="42239">MRVGRLSPFLGFFFSRLFVITNAQGNGTTKCADTGSDWYTNAVGETPCKTYERLRQTCNSNYRVGTLTVNTPPDYCDDQVADCCCNNIAFSLSMLCLTCQVGVGSGSGVDAGQGAYQAYLTAGRNRFCSPQTNRTLPNQIQTAVCRNDLKIFDDLYDIFWGDGAWFYTWTSSTITKDYNALGDGAFTKCPKTSSSASSSASATGSTPTSSSDSSSSEPQSSGIGGGAIAGIVIGVVVAVVAVILALFFWRRRRSSKHNSVVIEPDSPNTHSPPPPPTPYNYSAYSASQSRSEGPGSHYDPYSQSLVTSPPGSESNGGSSSRSGTSPLVVQNPEPGAASTTTRRSSIRKAPPSTLSYQPSTSEGTSMSERHVDAGPVPVSTLSRNPSGRLPPAYGDVIRE</sequence>
<comment type="caution">
    <text evidence="4">The sequence shown here is derived from an EMBL/GenBank/DDBJ whole genome shotgun (WGS) entry which is preliminary data.</text>
</comment>
<feature type="transmembrane region" description="Helical" evidence="2">
    <location>
        <begin position="223"/>
        <end position="249"/>
    </location>
</feature>